<dbReference type="PANTHER" id="PTHR10072:SF41">
    <property type="entry name" value="IRON-SULFUR CLUSTER ASSEMBLY 1 HOMOLOG, MITOCHONDRIAL"/>
    <property type="match status" value="1"/>
</dbReference>
<dbReference type="GO" id="GO:0005829">
    <property type="term" value="C:cytosol"/>
    <property type="evidence" value="ECO:0007669"/>
    <property type="project" value="TreeGrafter"/>
</dbReference>
<gene>
    <name evidence="3" type="ORF">SAMN05192555_111156</name>
</gene>
<protein>
    <submittedName>
        <fullName evidence="3">Iron-binding apoprotein IscA</fullName>
    </submittedName>
</protein>
<evidence type="ECO:0000313" key="4">
    <source>
        <dbReference type="Proteomes" id="UP000199107"/>
    </source>
</evidence>
<dbReference type="InterPro" id="IPR035903">
    <property type="entry name" value="HesB-like_dom_sf"/>
</dbReference>
<proteinExistence type="inferred from homology"/>
<dbReference type="AlphaFoldDB" id="A0A1G9S6J7"/>
<dbReference type="EMBL" id="FNGH01000011">
    <property type="protein sequence ID" value="SDM31022.1"/>
    <property type="molecule type" value="Genomic_DNA"/>
</dbReference>
<dbReference type="STRING" id="48727.SAMN05192555_111156"/>
<dbReference type="SUPFAM" id="SSF89360">
    <property type="entry name" value="HesB-like domain"/>
    <property type="match status" value="1"/>
</dbReference>
<dbReference type="PROSITE" id="PS01152">
    <property type="entry name" value="HESB"/>
    <property type="match status" value="1"/>
</dbReference>
<evidence type="ECO:0000259" key="2">
    <source>
        <dbReference type="Pfam" id="PF01521"/>
    </source>
</evidence>
<dbReference type="InterPro" id="IPR000361">
    <property type="entry name" value="ATAP_core_dom"/>
</dbReference>
<dbReference type="NCBIfam" id="TIGR00049">
    <property type="entry name" value="iron-sulfur cluster assembly accessory protein"/>
    <property type="match status" value="1"/>
</dbReference>
<dbReference type="OrthoDB" id="9801228at2"/>
<accession>A0A1G9S6J7</accession>
<keyword evidence="4" id="KW-1185">Reference proteome</keyword>
<dbReference type="InterPro" id="IPR017870">
    <property type="entry name" value="FeS_cluster_insertion_CS"/>
</dbReference>
<comment type="similarity">
    <text evidence="1">Belongs to the HesB/IscA family.</text>
</comment>
<dbReference type="GO" id="GO:0051537">
    <property type="term" value="F:2 iron, 2 sulfur cluster binding"/>
    <property type="evidence" value="ECO:0007669"/>
    <property type="project" value="TreeGrafter"/>
</dbReference>
<dbReference type="Proteomes" id="UP000199107">
    <property type="component" value="Unassembled WGS sequence"/>
</dbReference>
<sequence>MAHLSITTAAAQQIQQVLEERGQGLGLRVTVKPSGCSGYSYVLDFADEAAANDVSFEEHGVRVFVAPEALEMLDGSEVDYVSEGLNRFFRFNNPNVKDQCGCGESFTV</sequence>
<dbReference type="Gene3D" id="2.60.300.12">
    <property type="entry name" value="HesB-like domain"/>
    <property type="match status" value="1"/>
</dbReference>
<dbReference type="Pfam" id="PF01521">
    <property type="entry name" value="Fe-S_biosyn"/>
    <property type="match status" value="1"/>
</dbReference>
<dbReference type="InterPro" id="IPR016092">
    <property type="entry name" value="ATAP"/>
</dbReference>
<dbReference type="InterPro" id="IPR050322">
    <property type="entry name" value="Fe-S_cluster_asmbl/transfer"/>
</dbReference>
<reference evidence="4" key="1">
    <citation type="submission" date="2016-10" db="EMBL/GenBank/DDBJ databases">
        <authorList>
            <person name="Varghese N."/>
            <person name="Submissions S."/>
        </authorList>
    </citation>
    <scope>NUCLEOTIDE SEQUENCE [LARGE SCALE GENOMIC DNA]</scope>
    <source>
        <strain evidence="4">AAP</strain>
    </source>
</reference>
<feature type="domain" description="Core" evidence="2">
    <location>
        <begin position="3"/>
        <end position="104"/>
    </location>
</feature>
<organism evidence="3 4">
    <name type="scientific">Franzmannia pantelleriensis</name>
    <dbReference type="NCBI Taxonomy" id="48727"/>
    <lineage>
        <taxon>Bacteria</taxon>
        <taxon>Pseudomonadati</taxon>
        <taxon>Pseudomonadota</taxon>
        <taxon>Gammaproteobacteria</taxon>
        <taxon>Oceanospirillales</taxon>
        <taxon>Halomonadaceae</taxon>
        <taxon>Franzmannia</taxon>
    </lineage>
</organism>
<evidence type="ECO:0000256" key="1">
    <source>
        <dbReference type="ARBA" id="ARBA00006718"/>
    </source>
</evidence>
<name>A0A1G9S6J7_9GAMM</name>
<evidence type="ECO:0000313" key="3">
    <source>
        <dbReference type="EMBL" id="SDM31022.1"/>
    </source>
</evidence>
<dbReference type="GO" id="GO:0016226">
    <property type="term" value="P:iron-sulfur cluster assembly"/>
    <property type="evidence" value="ECO:0007669"/>
    <property type="project" value="InterPro"/>
</dbReference>
<dbReference type="RefSeq" id="WP_089659309.1">
    <property type="nucleotide sequence ID" value="NZ_FNGH01000011.1"/>
</dbReference>
<dbReference type="PANTHER" id="PTHR10072">
    <property type="entry name" value="IRON-SULFUR CLUSTER ASSEMBLY PROTEIN"/>
    <property type="match status" value="1"/>
</dbReference>